<reference evidence="2 3" key="1">
    <citation type="submission" date="2016-05" db="EMBL/GenBank/DDBJ databases">
        <title>Comparative analysis of secretome profiles of manganese(II)-oxidizing ascomycete fungi.</title>
        <authorList>
            <consortium name="DOE Joint Genome Institute"/>
            <person name="Zeiner C.A."/>
            <person name="Purvine S.O."/>
            <person name="Zink E.M."/>
            <person name="Wu S."/>
            <person name="Pasa-Tolic L."/>
            <person name="Chaput D.L."/>
            <person name="Haridas S."/>
            <person name="Grigoriev I.V."/>
            <person name="Santelli C.M."/>
            <person name="Hansel C.M."/>
        </authorList>
    </citation>
    <scope>NUCLEOTIDE SEQUENCE [LARGE SCALE GENOMIC DNA]</scope>
    <source>
        <strain evidence="2 3">AP3s5-JAC2a</strain>
    </source>
</reference>
<organism evidence="2 3">
    <name type="scientific">Paraphaeosphaeria sporulosa</name>
    <dbReference type="NCBI Taxonomy" id="1460663"/>
    <lineage>
        <taxon>Eukaryota</taxon>
        <taxon>Fungi</taxon>
        <taxon>Dikarya</taxon>
        <taxon>Ascomycota</taxon>
        <taxon>Pezizomycotina</taxon>
        <taxon>Dothideomycetes</taxon>
        <taxon>Pleosporomycetidae</taxon>
        <taxon>Pleosporales</taxon>
        <taxon>Massarineae</taxon>
        <taxon>Didymosphaeriaceae</taxon>
        <taxon>Paraphaeosphaeria</taxon>
    </lineage>
</organism>
<dbReference type="RefSeq" id="XP_018032177.1">
    <property type="nucleotide sequence ID" value="XM_018185630.1"/>
</dbReference>
<dbReference type="InParanoid" id="A0A177C4K8"/>
<feature type="region of interest" description="Disordered" evidence="1">
    <location>
        <begin position="99"/>
        <end position="145"/>
    </location>
</feature>
<feature type="compositionally biased region" description="Basic and acidic residues" evidence="1">
    <location>
        <begin position="11"/>
        <end position="25"/>
    </location>
</feature>
<dbReference type="AlphaFoldDB" id="A0A177C4K8"/>
<evidence type="ECO:0000256" key="1">
    <source>
        <dbReference type="SAM" id="MobiDB-lite"/>
    </source>
</evidence>
<dbReference type="EMBL" id="KV441557">
    <property type="protein sequence ID" value="OAG01812.1"/>
    <property type="molecule type" value="Genomic_DNA"/>
</dbReference>
<gene>
    <name evidence="2" type="ORF">CC84DRAFT_222439</name>
</gene>
<dbReference type="GeneID" id="28769116"/>
<name>A0A177C4K8_9PLEO</name>
<dbReference type="Proteomes" id="UP000077069">
    <property type="component" value="Unassembled WGS sequence"/>
</dbReference>
<proteinExistence type="predicted"/>
<feature type="compositionally biased region" description="Polar residues" evidence="1">
    <location>
        <begin position="39"/>
        <end position="53"/>
    </location>
</feature>
<evidence type="ECO:0000313" key="3">
    <source>
        <dbReference type="Proteomes" id="UP000077069"/>
    </source>
</evidence>
<protein>
    <submittedName>
        <fullName evidence="2">Uncharacterized protein</fullName>
    </submittedName>
</protein>
<sequence length="249" mass="25820">MGHCTSSLCSRADKGQSQRRRDNRACSHSAHAGGDARGNGSTPATSGRPTSRAAQHHGGTARREALTVARAALLRAAEVVVAVAEIVASKREIAPEAVGVGGAGESVARERRESSRGTGIASGPGTGKRRTARSPGAASNRPCCARRGEGAVGSLHAIWSASEAAKSKGEWADLRVLVSPVCFPAAAESRKAGMPCPLPCVARRGCTRCHCTHSRRGQWRMTGSDRSAAEGAQKGAVRAAPWMDRLRAA</sequence>
<accession>A0A177C4K8</accession>
<feature type="region of interest" description="Disordered" evidence="1">
    <location>
        <begin position="1"/>
        <end position="63"/>
    </location>
</feature>
<evidence type="ECO:0000313" key="2">
    <source>
        <dbReference type="EMBL" id="OAG01812.1"/>
    </source>
</evidence>
<keyword evidence="3" id="KW-1185">Reference proteome</keyword>